<dbReference type="EC" id="2.7.7.60" evidence="1"/>
<accession>A0AC61NIF3</accession>
<dbReference type="Proteomes" id="UP000826212">
    <property type="component" value="Chromosome"/>
</dbReference>
<reference evidence="1" key="1">
    <citation type="submission" date="2021-08" db="EMBL/GenBank/DDBJ databases">
        <title>Novel anaerobic bacterium isolated from sea squirt in East Sea, Republic of Korea.</title>
        <authorList>
            <person name="Nguyen T.H."/>
            <person name="Li Z."/>
            <person name="Lee Y.-J."/>
            <person name="Ko J."/>
            <person name="Kim S.-G."/>
        </authorList>
    </citation>
    <scope>NUCLEOTIDE SEQUENCE</scope>
    <source>
        <strain evidence="1">KCTC 25031</strain>
    </source>
</reference>
<proteinExistence type="predicted"/>
<name>A0AC61NIF3_9BACT</name>
<keyword evidence="1" id="KW-0808">Transferase</keyword>
<organism evidence="1 2">
    <name type="scientific">Halosquirtibacter laminarini</name>
    <dbReference type="NCBI Taxonomy" id="3374600"/>
    <lineage>
        <taxon>Bacteria</taxon>
        <taxon>Pseudomonadati</taxon>
        <taxon>Bacteroidota</taxon>
        <taxon>Bacteroidia</taxon>
        <taxon>Marinilabiliales</taxon>
        <taxon>Prolixibacteraceae</taxon>
        <taxon>Halosquirtibacter</taxon>
    </lineage>
</organism>
<keyword evidence="2" id="KW-1185">Reference proteome</keyword>
<evidence type="ECO:0000313" key="2">
    <source>
        <dbReference type="Proteomes" id="UP000826212"/>
    </source>
</evidence>
<dbReference type="EMBL" id="CP081303">
    <property type="protein sequence ID" value="QZE14040.1"/>
    <property type="molecule type" value="Genomic_DNA"/>
</dbReference>
<sequence length="220" mass="25094">MERTVIIVAGGSGTRMGAEIPKQFLRIKERSILEHTIKKFYSFDDQIEMIIVLPKDQISRWKDYCIENYLSIPHIVAEGGETRFHSVLNGLNVVTKKGVIAIHDGVRPCVSHNTLNNCFNHVEDNGAVIPVVELVDSIREIKNTTSNAVDRSKYRLVQTPQTFLWEVIWSAYQQDYSPLFTDDASVVEQNGHKISLVPGNRENIKVTTKEDLKWIEPFLK</sequence>
<gene>
    <name evidence="1" type="ORF">K4L44_16155</name>
</gene>
<keyword evidence="1" id="KW-0548">Nucleotidyltransferase</keyword>
<protein>
    <submittedName>
        <fullName evidence="1">2-C-methyl-D-erythritol 4-phosphate cytidylyltransferase</fullName>
        <ecNumber evidence="1">2.7.7.60</ecNumber>
    </submittedName>
</protein>
<evidence type="ECO:0000313" key="1">
    <source>
        <dbReference type="EMBL" id="QZE14040.1"/>
    </source>
</evidence>